<dbReference type="InterPro" id="IPR016098">
    <property type="entry name" value="CAP/MinC_C"/>
</dbReference>
<dbReference type="EMBL" id="CATOUU010000377">
    <property type="protein sequence ID" value="CAI9926871.1"/>
    <property type="molecule type" value="Genomic_DNA"/>
</dbReference>
<proteinExistence type="inferred from homology"/>
<dbReference type="SMART" id="SM00673">
    <property type="entry name" value="CARP"/>
    <property type="match status" value="2"/>
</dbReference>
<keyword evidence="6" id="KW-1185">Reference proteome</keyword>
<evidence type="ECO:0000313" key="5">
    <source>
        <dbReference type="EMBL" id="CAL6091528.1"/>
    </source>
</evidence>
<dbReference type="GO" id="GO:0007021">
    <property type="term" value="P:tubulin complex assembly"/>
    <property type="evidence" value="ECO:0007669"/>
    <property type="project" value="TreeGrafter"/>
</dbReference>
<comment type="similarity">
    <text evidence="1">Belongs to the TBCC family.</text>
</comment>
<dbReference type="Gene3D" id="2.160.20.70">
    <property type="match status" value="1"/>
</dbReference>
<gene>
    <name evidence="4" type="ORF">HINF_LOCUS14516</name>
    <name evidence="5" type="ORF">HINF_LOCUS65830</name>
</gene>
<reference evidence="5 6" key="2">
    <citation type="submission" date="2024-07" db="EMBL/GenBank/DDBJ databases">
        <authorList>
            <person name="Akdeniz Z."/>
        </authorList>
    </citation>
    <scope>NUCLEOTIDE SEQUENCE [LARGE SCALE GENOMIC DNA]</scope>
</reference>
<feature type="domain" description="C-CAP/cofactor C-like" evidence="3">
    <location>
        <begin position="76"/>
        <end position="244"/>
    </location>
</feature>
<dbReference type="Proteomes" id="UP001642409">
    <property type="component" value="Unassembled WGS sequence"/>
</dbReference>
<name>A0AA86NY51_9EUKA</name>
<evidence type="ECO:0000259" key="3">
    <source>
        <dbReference type="PROSITE" id="PS51329"/>
    </source>
</evidence>
<dbReference type="PANTHER" id="PTHR15139:SF0">
    <property type="entry name" value="TUBULIN-SPECIFIC CHAPERONE C"/>
    <property type="match status" value="1"/>
</dbReference>
<dbReference type="PROSITE" id="PS51329">
    <property type="entry name" value="C_CAP_COFACTOR_C"/>
    <property type="match status" value="1"/>
</dbReference>
<dbReference type="InterPro" id="IPR012945">
    <property type="entry name" value="Tubulin-bd_cofactor_C_dom"/>
</dbReference>
<comment type="caution">
    <text evidence="4">The sequence shown here is derived from an EMBL/GenBank/DDBJ whole genome shotgun (WGS) entry which is preliminary data.</text>
</comment>
<evidence type="ECO:0000313" key="6">
    <source>
        <dbReference type="Proteomes" id="UP001642409"/>
    </source>
</evidence>
<dbReference type="Pfam" id="PF07986">
    <property type="entry name" value="TBCC"/>
    <property type="match status" value="1"/>
</dbReference>
<dbReference type="GO" id="GO:0005737">
    <property type="term" value="C:cytoplasm"/>
    <property type="evidence" value="ECO:0007669"/>
    <property type="project" value="TreeGrafter"/>
</dbReference>
<sequence>MQVQSTQDFLQSLRQIMQLTDETEIKSELASACERLQQLEYQTKILKMSAYEKRKFNNEYIMMQQNLAKVRQVKIPRKVFSFNTRKLIKQQEIQKIDAEEEVQYVDSRIIRNQQNQTIDLTKNYNDLTPELLQNKDVNIQNLENCVVILPNIETVYISNLKNCQVTSQKISSAFHVENATNCVFTVSAHQLRIHNCFQTTFVIEAGSAPIIEKCSELIFKKRDENGIRFFQEENKWKQIRDFSWLKNAHSPNFEVAE</sequence>
<evidence type="ECO:0000256" key="2">
    <source>
        <dbReference type="ARBA" id="ARBA00023186"/>
    </source>
</evidence>
<keyword evidence="2" id="KW-0143">Chaperone</keyword>
<dbReference type="InterPro" id="IPR027684">
    <property type="entry name" value="TBCC"/>
</dbReference>
<dbReference type="EMBL" id="CAXDID020000436">
    <property type="protein sequence ID" value="CAL6091528.1"/>
    <property type="molecule type" value="Genomic_DNA"/>
</dbReference>
<organism evidence="4">
    <name type="scientific">Hexamita inflata</name>
    <dbReference type="NCBI Taxonomy" id="28002"/>
    <lineage>
        <taxon>Eukaryota</taxon>
        <taxon>Metamonada</taxon>
        <taxon>Diplomonadida</taxon>
        <taxon>Hexamitidae</taxon>
        <taxon>Hexamitinae</taxon>
        <taxon>Hexamita</taxon>
    </lineage>
</organism>
<dbReference type="InterPro" id="IPR017901">
    <property type="entry name" value="C-CAP_CF_C-like"/>
</dbReference>
<evidence type="ECO:0000256" key="1">
    <source>
        <dbReference type="ARBA" id="ARBA00008848"/>
    </source>
</evidence>
<protein>
    <submittedName>
        <fullName evidence="4">Tubulin specific chaperone D</fullName>
    </submittedName>
    <submittedName>
        <fullName evidence="5">Tubulin_specific chaperone D</fullName>
    </submittedName>
</protein>
<reference evidence="4" key="1">
    <citation type="submission" date="2023-06" db="EMBL/GenBank/DDBJ databases">
        <authorList>
            <person name="Kurt Z."/>
        </authorList>
    </citation>
    <scope>NUCLEOTIDE SEQUENCE</scope>
</reference>
<dbReference type="InterPro" id="IPR006599">
    <property type="entry name" value="CARP_motif"/>
</dbReference>
<dbReference type="PANTHER" id="PTHR15139">
    <property type="entry name" value="TUBULIN FOLDING COFACTOR C"/>
    <property type="match status" value="1"/>
</dbReference>
<dbReference type="GO" id="GO:0007023">
    <property type="term" value="P:post-chaperonin tubulin folding pathway"/>
    <property type="evidence" value="ECO:0007669"/>
    <property type="project" value="InterPro"/>
</dbReference>
<evidence type="ECO:0000313" key="4">
    <source>
        <dbReference type="EMBL" id="CAI9926871.1"/>
    </source>
</evidence>
<accession>A0AA86NY51</accession>
<dbReference type="AlphaFoldDB" id="A0AA86NY51"/>